<dbReference type="PANTHER" id="PTHR43182:SF1">
    <property type="entry name" value="COBALT-PRECORRIN-7 C(5)-METHYLTRANSFERASE"/>
    <property type="match status" value="1"/>
</dbReference>
<dbReference type="Pfam" id="PF00590">
    <property type="entry name" value="TP_methylase"/>
    <property type="match status" value="1"/>
</dbReference>
<dbReference type="Proteomes" id="UP000198851">
    <property type="component" value="Unassembled WGS sequence"/>
</dbReference>
<keyword evidence="2" id="KW-0169">Cobalamin biosynthesis</keyword>
<keyword evidence="3 7" id="KW-0489">Methyltransferase</keyword>
<dbReference type="PANTHER" id="PTHR43182">
    <property type="entry name" value="COBALT-PRECORRIN-6B C(15)-METHYLTRANSFERASE (DECARBOXYLATING)"/>
    <property type="match status" value="1"/>
</dbReference>
<organism evidence="7 8">
    <name type="scientific">Shimia haliotis</name>
    <dbReference type="NCBI Taxonomy" id="1280847"/>
    <lineage>
        <taxon>Bacteria</taxon>
        <taxon>Pseudomonadati</taxon>
        <taxon>Pseudomonadota</taxon>
        <taxon>Alphaproteobacteria</taxon>
        <taxon>Rhodobacterales</taxon>
        <taxon>Roseobacteraceae</taxon>
    </lineage>
</organism>
<dbReference type="GO" id="GO:0008276">
    <property type="term" value="F:protein methyltransferase activity"/>
    <property type="evidence" value="ECO:0007669"/>
    <property type="project" value="InterPro"/>
</dbReference>
<dbReference type="InterPro" id="IPR012818">
    <property type="entry name" value="CbiE"/>
</dbReference>
<dbReference type="SUPFAM" id="SSF53790">
    <property type="entry name" value="Tetrapyrrole methylase"/>
    <property type="match status" value="1"/>
</dbReference>
<dbReference type="EMBL" id="FOSZ01000010">
    <property type="protein sequence ID" value="SFL33996.1"/>
    <property type="molecule type" value="Genomic_DNA"/>
</dbReference>
<dbReference type="Gene3D" id="3.40.1010.10">
    <property type="entry name" value="Cobalt-precorrin-4 Transmethylase, Domain 1"/>
    <property type="match status" value="1"/>
</dbReference>
<dbReference type="NCBIfam" id="TIGR02467">
    <property type="entry name" value="CbiE"/>
    <property type="match status" value="1"/>
</dbReference>
<evidence type="ECO:0000259" key="6">
    <source>
        <dbReference type="Pfam" id="PF00590"/>
    </source>
</evidence>
<dbReference type="UniPathway" id="UPA00148"/>
<dbReference type="OrthoDB" id="9787825at2"/>
<evidence type="ECO:0000256" key="1">
    <source>
        <dbReference type="ARBA" id="ARBA00004953"/>
    </source>
</evidence>
<proteinExistence type="predicted"/>
<reference evidence="8" key="1">
    <citation type="submission" date="2016-10" db="EMBL/GenBank/DDBJ databases">
        <authorList>
            <person name="Varghese N."/>
            <person name="Submissions S."/>
        </authorList>
    </citation>
    <scope>NUCLEOTIDE SEQUENCE [LARGE SCALE GENOMIC DNA]</scope>
    <source>
        <strain evidence="8">DSM 28453</strain>
    </source>
</reference>
<dbReference type="SUPFAM" id="SSF53335">
    <property type="entry name" value="S-adenosyl-L-methionine-dependent methyltransferases"/>
    <property type="match status" value="1"/>
</dbReference>
<dbReference type="RefSeq" id="WP_093325702.1">
    <property type="nucleotide sequence ID" value="NZ_FOSZ01000010.1"/>
</dbReference>
<dbReference type="NCBIfam" id="TIGR02469">
    <property type="entry name" value="CbiT"/>
    <property type="match status" value="1"/>
</dbReference>
<dbReference type="CDD" id="cd02440">
    <property type="entry name" value="AdoMet_MTases"/>
    <property type="match status" value="1"/>
</dbReference>
<dbReference type="PIRSF" id="PIRSF036428">
    <property type="entry name" value="CobL"/>
    <property type="match status" value="1"/>
</dbReference>
<accession>A0A1I4GXY7</accession>
<gene>
    <name evidence="7" type="ORF">SAMN04488036_11024</name>
</gene>
<dbReference type="CDD" id="cd11644">
    <property type="entry name" value="Precorrin-6Y-MT"/>
    <property type="match status" value="1"/>
</dbReference>
<dbReference type="GO" id="GO:0032259">
    <property type="term" value="P:methylation"/>
    <property type="evidence" value="ECO:0007669"/>
    <property type="project" value="UniProtKB-KW"/>
</dbReference>
<feature type="domain" description="Tetrapyrrole methylase" evidence="6">
    <location>
        <begin position="7"/>
        <end position="188"/>
    </location>
</feature>
<sequence length="398" mass="41903">MSSDPWLTIVGLGEDGPEGLSPASRKALEAAEVVMGAARHLALLPNLDAETLEWPVPFANGIPKLLALKGRKTVVLASGDPFWHGAGTSLTKHLEASEWQTLPAPSTMSLAAAALGWPLEATQTMGLHAAPFARLRPHLSQGQRAIVTLRDGEAVPAFAKWLASVGFGDSTLYVLEALGGPRQRIRSVKTNAMSLKDIQHPVSVAIDMAGGPALSAASGRDDAFFDNDGQITKRPVRALTLSALAPLPGEHLWDIGGGSGSIAIEWLLSHPTTQATAIEIDPTRAARIAENAANLGADRLSVLTAEAPEGLDGLPAPDAVFIGGGVSEAMLQTVWSLMPKGARLVANAVTLEAEVLLATWQSQKGGDLLRVELARANPLGRKRGWKSSYPIVQWSVTK</sequence>
<dbReference type="InterPro" id="IPR035996">
    <property type="entry name" value="4pyrrol_Methylase_sf"/>
</dbReference>
<evidence type="ECO:0000256" key="3">
    <source>
        <dbReference type="ARBA" id="ARBA00022603"/>
    </source>
</evidence>
<protein>
    <submittedName>
        <fullName evidence="7">Precorrin-6Y C5,15-methyltransferase (Decarboxylating)</fullName>
    </submittedName>
</protein>
<keyword evidence="5" id="KW-0949">S-adenosyl-L-methionine</keyword>
<dbReference type="STRING" id="1280847.SAMN04488036_11024"/>
<comment type="pathway">
    <text evidence="1">Cofactor biosynthesis; adenosylcobalamin biosynthesis.</text>
</comment>
<dbReference type="InterPro" id="IPR014777">
    <property type="entry name" value="4pyrrole_Mease_sub1"/>
</dbReference>
<evidence type="ECO:0000256" key="2">
    <source>
        <dbReference type="ARBA" id="ARBA00022573"/>
    </source>
</evidence>
<evidence type="ECO:0000313" key="8">
    <source>
        <dbReference type="Proteomes" id="UP000198851"/>
    </source>
</evidence>
<keyword evidence="4 7" id="KW-0808">Transferase</keyword>
<dbReference type="InterPro" id="IPR006365">
    <property type="entry name" value="Cbl_synth_CobL"/>
</dbReference>
<dbReference type="GO" id="GO:0009236">
    <property type="term" value="P:cobalamin biosynthetic process"/>
    <property type="evidence" value="ECO:0007669"/>
    <property type="project" value="UniProtKB-UniPathway"/>
</dbReference>
<evidence type="ECO:0000256" key="4">
    <source>
        <dbReference type="ARBA" id="ARBA00022679"/>
    </source>
</evidence>
<dbReference type="AlphaFoldDB" id="A0A1I4GXY7"/>
<dbReference type="InterPro" id="IPR029063">
    <property type="entry name" value="SAM-dependent_MTases_sf"/>
</dbReference>
<dbReference type="Gene3D" id="3.40.50.150">
    <property type="entry name" value="Vaccinia Virus protein VP39"/>
    <property type="match status" value="1"/>
</dbReference>
<dbReference type="InterPro" id="IPR000878">
    <property type="entry name" value="4pyrrol_Mease"/>
</dbReference>
<keyword evidence="8" id="KW-1185">Reference proteome</keyword>
<dbReference type="InterPro" id="IPR050714">
    <property type="entry name" value="Cobalamin_biosynth_MTase"/>
</dbReference>
<evidence type="ECO:0000313" key="7">
    <source>
        <dbReference type="EMBL" id="SFL33996.1"/>
    </source>
</evidence>
<name>A0A1I4GXY7_9RHOB</name>
<evidence type="ECO:0000256" key="5">
    <source>
        <dbReference type="ARBA" id="ARBA00022691"/>
    </source>
</evidence>
<dbReference type="InterPro" id="IPR014008">
    <property type="entry name" value="Cbl_synth_MTase_CbiT"/>
</dbReference>